<organism evidence="3 4">
    <name type="scientific">Desulfacinum infernum DSM 9756</name>
    <dbReference type="NCBI Taxonomy" id="1121391"/>
    <lineage>
        <taxon>Bacteria</taxon>
        <taxon>Pseudomonadati</taxon>
        <taxon>Thermodesulfobacteriota</taxon>
        <taxon>Syntrophobacteria</taxon>
        <taxon>Syntrophobacterales</taxon>
        <taxon>Syntrophobacteraceae</taxon>
        <taxon>Desulfacinum</taxon>
    </lineage>
</organism>
<evidence type="ECO:0000313" key="4">
    <source>
        <dbReference type="Proteomes" id="UP000184076"/>
    </source>
</evidence>
<dbReference type="EMBL" id="FQVB01000004">
    <property type="protein sequence ID" value="SHE45444.1"/>
    <property type="molecule type" value="Genomic_DNA"/>
</dbReference>
<dbReference type="Gene3D" id="3.40.50.1820">
    <property type="entry name" value="alpha/beta hydrolase"/>
    <property type="match status" value="1"/>
</dbReference>
<sequence length="284" mass="31462">MMWLVLLPALLLAASGLTYVVYWYDTANGPGLERLRDLSGGRPGRWILHGLLTGALAQAILILTFPSARIGRKRTLPTPDPDAREPIVFLVHGLYHNRSAWWFLRRRLARAGYRDVVLFEYSSWKSDFQQIAEELAATVRTIHGRAPSRPLLLVGHSLGGLLCRAAAQRLAELPLSGIITLGSPHQGSRLSVFALGRLGRALSHRGPIIREIEAGESPLPFPCIALASPVDNMVLPMDALAPPTGAWRVQWTEPVSHVAMLYHPRIHARVLQLIRKCQGLERES</sequence>
<dbReference type="GO" id="GO:0016787">
    <property type="term" value="F:hydrolase activity"/>
    <property type="evidence" value="ECO:0007669"/>
    <property type="project" value="UniProtKB-KW"/>
</dbReference>
<accession>A0A1M4TM42</accession>
<dbReference type="STRING" id="1121391.SAMN02745206_00318"/>
<dbReference type="SUPFAM" id="SSF53474">
    <property type="entry name" value="alpha/beta-Hydrolases"/>
    <property type="match status" value="1"/>
</dbReference>
<evidence type="ECO:0000256" key="1">
    <source>
        <dbReference type="SAM" id="Phobius"/>
    </source>
</evidence>
<dbReference type="PANTHER" id="PTHR37946">
    <property type="entry name" value="SLL1969 PROTEIN"/>
    <property type="match status" value="1"/>
</dbReference>
<proteinExistence type="predicted"/>
<keyword evidence="1" id="KW-0812">Transmembrane</keyword>
<evidence type="ECO:0000259" key="2">
    <source>
        <dbReference type="Pfam" id="PF12697"/>
    </source>
</evidence>
<keyword evidence="4" id="KW-1185">Reference proteome</keyword>
<gene>
    <name evidence="3" type="ORF">SAMN02745206_00318</name>
</gene>
<dbReference type="Pfam" id="PF12697">
    <property type="entry name" value="Abhydrolase_6"/>
    <property type="match status" value="1"/>
</dbReference>
<name>A0A1M4TM42_9BACT</name>
<protein>
    <submittedName>
        <fullName evidence="3">Alpha/beta hydrolase family protein</fullName>
    </submittedName>
</protein>
<keyword evidence="1" id="KW-1133">Transmembrane helix</keyword>
<feature type="domain" description="AB hydrolase-1" evidence="2">
    <location>
        <begin position="88"/>
        <end position="262"/>
    </location>
</feature>
<dbReference type="InterPro" id="IPR029058">
    <property type="entry name" value="AB_hydrolase_fold"/>
</dbReference>
<dbReference type="Proteomes" id="UP000184076">
    <property type="component" value="Unassembled WGS sequence"/>
</dbReference>
<feature type="transmembrane region" description="Helical" evidence="1">
    <location>
        <begin position="46"/>
        <end position="65"/>
    </location>
</feature>
<dbReference type="RefSeq" id="WP_073036314.1">
    <property type="nucleotide sequence ID" value="NZ_FQVB01000004.1"/>
</dbReference>
<keyword evidence="3" id="KW-0378">Hydrolase</keyword>
<evidence type="ECO:0000313" key="3">
    <source>
        <dbReference type="EMBL" id="SHE45444.1"/>
    </source>
</evidence>
<dbReference type="AlphaFoldDB" id="A0A1M4TM42"/>
<reference evidence="4" key="1">
    <citation type="submission" date="2016-11" db="EMBL/GenBank/DDBJ databases">
        <authorList>
            <person name="Varghese N."/>
            <person name="Submissions S."/>
        </authorList>
    </citation>
    <scope>NUCLEOTIDE SEQUENCE [LARGE SCALE GENOMIC DNA]</scope>
    <source>
        <strain evidence="4">DSM 9756</strain>
    </source>
</reference>
<dbReference type="InterPro" id="IPR000073">
    <property type="entry name" value="AB_hydrolase_1"/>
</dbReference>
<dbReference type="PANTHER" id="PTHR37946:SF1">
    <property type="entry name" value="SLL1969 PROTEIN"/>
    <property type="match status" value="1"/>
</dbReference>
<dbReference type="OrthoDB" id="275181at2"/>
<keyword evidence="1" id="KW-0472">Membrane</keyword>